<proteinExistence type="predicted"/>
<reference evidence="1 2" key="1">
    <citation type="submission" date="2019-03" db="EMBL/GenBank/DDBJ databases">
        <title>Deep-cultivation of Planctomycetes and their phenomic and genomic characterization uncovers novel biology.</title>
        <authorList>
            <person name="Wiegand S."/>
            <person name="Jogler M."/>
            <person name="Boedeker C."/>
            <person name="Pinto D."/>
            <person name="Vollmers J."/>
            <person name="Rivas-Marin E."/>
            <person name="Kohn T."/>
            <person name="Peeters S.H."/>
            <person name="Heuer A."/>
            <person name="Rast P."/>
            <person name="Oberbeckmann S."/>
            <person name="Bunk B."/>
            <person name="Jeske O."/>
            <person name="Meyerdierks A."/>
            <person name="Storesund J.E."/>
            <person name="Kallscheuer N."/>
            <person name="Luecker S."/>
            <person name="Lage O.M."/>
            <person name="Pohl T."/>
            <person name="Merkel B.J."/>
            <person name="Hornburger P."/>
            <person name="Mueller R.-W."/>
            <person name="Bruemmer F."/>
            <person name="Labrenz M."/>
            <person name="Spormann A.M."/>
            <person name="Op den Camp H."/>
            <person name="Overmann J."/>
            <person name="Amann R."/>
            <person name="Jetten M.S.M."/>
            <person name="Mascher T."/>
            <person name="Medema M.H."/>
            <person name="Devos D.P."/>
            <person name="Kaster A.-K."/>
            <person name="Ovreas L."/>
            <person name="Rohde M."/>
            <person name="Galperin M.Y."/>
            <person name="Jogler C."/>
        </authorList>
    </citation>
    <scope>NUCLEOTIDE SEQUENCE [LARGE SCALE GENOMIC DNA]</scope>
    <source>
        <strain evidence="1 2">Enr13</strain>
    </source>
</reference>
<keyword evidence="2" id="KW-1185">Reference proteome</keyword>
<dbReference type="KEGG" id="snep:Enr13x_72570"/>
<sequence>MRKIDKTYTDPLGLIWIHAAGRMGMQIQRSAEVNASWDGHGVLTIGTPETLDPDDSLAQMILHEVCHSLCEGPESVHRPDWGLESFDPSKKFHEHACLRLQAALADRYGLRSFFAATTQFRSYYDRLPADPLSGGDDVQALALARDAWQRANLGPWAEPLHDALRRTAILAQALAGLTTEDSLWHGQGKMVDRS</sequence>
<protein>
    <submittedName>
        <fullName evidence="1">Uncharacterized protein</fullName>
    </submittedName>
</protein>
<evidence type="ECO:0000313" key="1">
    <source>
        <dbReference type="EMBL" id="QDV47348.1"/>
    </source>
</evidence>
<name>A0A518I2N8_9BACT</name>
<dbReference type="Proteomes" id="UP000319004">
    <property type="component" value="Chromosome"/>
</dbReference>
<dbReference type="OrthoDB" id="71604at2"/>
<dbReference type="RefSeq" id="WP_145391426.1">
    <property type="nucleotide sequence ID" value="NZ_CP037423.1"/>
</dbReference>
<gene>
    <name evidence="1" type="ORF">Enr13x_72570</name>
</gene>
<dbReference type="EMBL" id="CP037423">
    <property type="protein sequence ID" value="QDV47348.1"/>
    <property type="molecule type" value="Genomic_DNA"/>
</dbReference>
<evidence type="ECO:0000313" key="2">
    <source>
        <dbReference type="Proteomes" id="UP000319004"/>
    </source>
</evidence>
<accession>A0A518I2N8</accession>
<dbReference type="AlphaFoldDB" id="A0A518I2N8"/>
<organism evidence="1 2">
    <name type="scientific">Stieleria neptunia</name>
    <dbReference type="NCBI Taxonomy" id="2527979"/>
    <lineage>
        <taxon>Bacteria</taxon>
        <taxon>Pseudomonadati</taxon>
        <taxon>Planctomycetota</taxon>
        <taxon>Planctomycetia</taxon>
        <taxon>Pirellulales</taxon>
        <taxon>Pirellulaceae</taxon>
        <taxon>Stieleria</taxon>
    </lineage>
</organism>